<feature type="region of interest" description="Disordered" evidence="1">
    <location>
        <begin position="23"/>
        <end position="58"/>
    </location>
</feature>
<comment type="caution">
    <text evidence="2">The sequence shown here is derived from an EMBL/GenBank/DDBJ whole genome shotgun (WGS) entry which is preliminary data.</text>
</comment>
<evidence type="ECO:0000256" key="1">
    <source>
        <dbReference type="SAM" id="MobiDB-lite"/>
    </source>
</evidence>
<accession>A0A919AB71</accession>
<organism evidence="2 3">
    <name type="scientific">Streptomyces fumanus</name>
    <dbReference type="NCBI Taxonomy" id="67302"/>
    <lineage>
        <taxon>Bacteria</taxon>
        <taxon>Bacillati</taxon>
        <taxon>Actinomycetota</taxon>
        <taxon>Actinomycetes</taxon>
        <taxon>Kitasatosporales</taxon>
        <taxon>Streptomycetaceae</taxon>
        <taxon>Streptomyces</taxon>
    </lineage>
</organism>
<evidence type="ECO:0000313" key="3">
    <source>
        <dbReference type="Proteomes" id="UP000630718"/>
    </source>
</evidence>
<gene>
    <name evidence="2" type="ORF">GCM10018772_20990</name>
</gene>
<sequence>MSDKYPRAPLYPARFYAPLDKGAREAAAPHRRVARNEGYPQEARRHGHPYVKGNRHCQ</sequence>
<feature type="compositionally biased region" description="Basic residues" evidence="1">
    <location>
        <begin position="45"/>
        <end position="58"/>
    </location>
</feature>
<dbReference type="AlphaFoldDB" id="A0A919AB71"/>
<dbReference type="Proteomes" id="UP000630718">
    <property type="component" value="Unassembled WGS sequence"/>
</dbReference>
<keyword evidence="3" id="KW-1185">Reference proteome</keyword>
<protein>
    <submittedName>
        <fullName evidence="2">Uncharacterized protein</fullName>
    </submittedName>
</protein>
<evidence type="ECO:0000313" key="2">
    <source>
        <dbReference type="EMBL" id="GHE96655.1"/>
    </source>
</evidence>
<name>A0A919AB71_9ACTN</name>
<proteinExistence type="predicted"/>
<reference evidence="2" key="1">
    <citation type="journal article" date="2014" name="Int. J. Syst. Evol. Microbiol.">
        <title>Complete genome sequence of Corynebacterium casei LMG S-19264T (=DSM 44701T), isolated from a smear-ripened cheese.</title>
        <authorList>
            <consortium name="US DOE Joint Genome Institute (JGI-PGF)"/>
            <person name="Walter F."/>
            <person name="Albersmeier A."/>
            <person name="Kalinowski J."/>
            <person name="Ruckert C."/>
        </authorList>
    </citation>
    <scope>NUCLEOTIDE SEQUENCE</scope>
    <source>
        <strain evidence="2">JCM 4477</strain>
    </source>
</reference>
<reference evidence="2" key="2">
    <citation type="submission" date="2020-09" db="EMBL/GenBank/DDBJ databases">
        <authorList>
            <person name="Sun Q."/>
            <person name="Ohkuma M."/>
        </authorList>
    </citation>
    <scope>NUCLEOTIDE SEQUENCE</scope>
    <source>
        <strain evidence="2">JCM 4477</strain>
    </source>
</reference>
<dbReference type="EMBL" id="BNBI01000004">
    <property type="protein sequence ID" value="GHE96655.1"/>
    <property type="molecule type" value="Genomic_DNA"/>
</dbReference>